<evidence type="ECO:0000259" key="1">
    <source>
        <dbReference type="Pfam" id="PF07238"/>
    </source>
</evidence>
<accession>A0ABN1LEW6</accession>
<sequence>MTNDKRVHPRFSPKGVHADIIISNQSNPQGIHLEGNMLDMSYSGIRIKLLSAMPATLPDSHVKITLTLPTSGICCTIKGLIRHVNEAAELGLQYSKFHPEHEMDDFIFECVKHVDDVSGIVSSV</sequence>
<feature type="domain" description="PilZ" evidence="1">
    <location>
        <begin position="5"/>
        <end position="102"/>
    </location>
</feature>
<proteinExistence type="predicted"/>
<organism evidence="2 3">
    <name type="scientific">Aliiglaciecola litoralis</name>
    <dbReference type="NCBI Taxonomy" id="582857"/>
    <lineage>
        <taxon>Bacteria</taxon>
        <taxon>Pseudomonadati</taxon>
        <taxon>Pseudomonadota</taxon>
        <taxon>Gammaproteobacteria</taxon>
        <taxon>Alteromonadales</taxon>
        <taxon>Alteromonadaceae</taxon>
        <taxon>Aliiglaciecola</taxon>
    </lineage>
</organism>
<dbReference type="Gene3D" id="2.40.10.220">
    <property type="entry name" value="predicted glycosyltransferase like domains"/>
    <property type="match status" value="1"/>
</dbReference>
<evidence type="ECO:0000313" key="2">
    <source>
        <dbReference type="EMBL" id="GAA0854513.1"/>
    </source>
</evidence>
<protein>
    <recommendedName>
        <fullName evidence="1">PilZ domain-containing protein</fullName>
    </recommendedName>
</protein>
<keyword evidence="3" id="KW-1185">Reference proteome</keyword>
<evidence type="ECO:0000313" key="3">
    <source>
        <dbReference type="Proteomes" id="UP001500359"/>
    </source>
</evidence>
<dbReference type="Proteomes" id="UP001500359">
    <property type="component" value="Unassembled WGS sequence"/>
</dbReference>
<dbReference type="InterPro" id="IPR009875">
    <property type="entry name" value="PilZ_domain"/>
</dbReference>
<gene>
    <name evidence="2" type="ORF">GCM10009114_10610</name>
</gene>
<dbReference type="SUPFAM" id="SSF141371">
    <property type="entry name" value="PilZ domain-like"/>
    <property type="match status" value="1"/>
</dbReference>
<dbReference type="Pfam" id="PF07238">
    <property type="entry name" value="PilZ"/>
    <property type="match status" value="1"/>
</dbReference>
<dbReference type="RefSeq" id="WP_343857272.1">
    <property type="nucleotide sequence ID" value="NZ_BAAAFD010000002.1"/>
</dbReference>
<dbReference type="EMBL" id="BAAAFD010000002">
    <property type="protein sequence ID" value="GAA0854513.1"/>
    <property type="molecule type" value="Genomic_DNA"/>
</dbReference>
<name>A0ABN1LEW6_9ALTE</name>
<comment type="caution">
    <text evidence="2">The sequence shown here is derived from an EMBL/GenBank/DDBJ whole genome shotgun (WGS) entry which is preliminary data.</text>
</comment>
<reference evidence="2 3" key="1">
    <citation type="journal article" date="2019" name="Int. J. Syst. Evol. Microbiol.">
        <title>The Global Catalogue of Microorganisms (GCM) 10K type strain sequencing project: providing services to taxonomists for standard genome sequencing and annotation.</title>
        <authorList>
            <consortium name="The Broad Institute Genomics Platform"/>
            <consortium name="The Broad Institute Genome Sequencing Center for Infectious Disease"/>
            <person name="Wu L."/>
            <person name="Ma J."/>
        </authorList>
    </citation>
    <scope>NUCLEOTIDE SEQUENCE [LARGE SCALE GENOMIC DNA]</scope>
    <source>
        <strain evidence="2 3">JCM 15896</strain>
    </source>
</reference>